<reference evidence="6 7" key="1">
    <citation type="submission" date="2017-09" db="EMBL/GenBank/DDBJ databases">
        <title>High-quality draft genome sequence of Butyrivibrio fibrisolvens INBov1, isolated from cow rumen.</title>
        <authorList>
            <person name="Rodriguez Hernaez J."/>
            <person name="Rivarola M."/>
            <person name="Paniego N."/>
            <person name="Cravero S."/>
            <person name="Ceron Cucchi M."/>
            <person name="Martinez M.C."/>
        </authorList>
    </citation>
    <scope>NUCLEOTIDE SEQUENCE [LARGE SCALE GENOMIC DNA]</scope>
    <source>
        <strain evidence="6 7">INBov1</strain>
    </source>
</reference>
<proteinExistence type="inferred from homology"/>
<dbReference type="GO" id="GO:0003677">
    <property type="term" value="F:DNA binding"/>
    <property type="evidence" value="ECO:0007669"/>
    <property type="project" value="UniProtKB-KW"/>
</dbReference>
<dbReference type="PANTHER" id="PTHR30419">
    <property type="entry name" value="HTH-TYPE TRANSCRIPTIONAL REGULATOR YBHD"/>
    <property type="match status" value="1"/>
</dbReference>
<dbReference type="Gene3D" id="1.10.10.10">
    <property type="entry name" value="Winged helix-like DNA-binding domain superfamily/Winged helix DNA-binding domain"/>
    <property type="match status" value="1"/>
</dbReference>
<dbReference type="Gene3D" id="3.40.190.290">
    <property type="match status" value="1"/>
</dbReference>
<evidence type="ECO:0000256" key="3">
    <source>
        <dbReference type="ARBA" id="ARBA00023125"/>
    </source>
</evidence>
<name>A0A317G2C2_BUTFI</name>
<keyword evidence="7" id="KW-1185">Reference proteome</keyword>
<accession>A0A317G2C2</accession>
<keyword evidence="2" id="KW-0805">Transcription regulation</keyword>
<dbReference type="FunFam" id="1.10.10.10:FF:000001">
    <property type="entry name" value="LysR family transcriptional regulator"/>
    <property type="match status" value="1"/>
</dbReference>
<comment type="similarity">
    <text evidence="1">Belongs to the LysR transcriptional regulatory family.</text>
</comment>
<dbReference type="SUPFAM" id="SSF53850">
    <property type="entry name" value="Periplasmic binding protein-like II"/>
    <property type="match status" value="1"/>
</dbReference>
<dbReference type="CDD" id="cd05466">
    <property type="entry name" value="PBP2_LTTR_substrate"/>
    <property type="match status" value="1"/>
</dbReference>
<dbReference type="InterPro" id="IPR005119">
    <property type="entry name" value="LysR_subst-bd"/>
</dbReference>
<dbReference type="AlphaFoldDB" id="A0A317G2C2"/>
<dbReference type="GO" id="GO:0003700">
    <property type="term" value="F:DNA-binding transcription factor activity"/>
    <property type="evidence" value="ECO:0007669"/>
    <property type="project" value="InterPro"/>
</dbReference>
<dbReference type="Pfam" id="PF03466">
    <property type="entry name" value="LysR_substrate"/>
    <property type="match status" value="1"/>
</dbReference>
<dbReference type="InterPro" id="IPR050950">
    <property type="entry name" value="HTH-type_LysR_regulators"/>
</dbReference>
<dbReference type="InterPro" id="IPR000847">
    <property type="entry name" value="LysR_HTH_N"/>
</dbReference>
<organism evidence="6 7">
    <name type="scientific">Butyrivibrio fibrisolvens</name>
    <dbReference type="NCBI Taxonomy" id="831"/>
    <lineage>
        <taxon>Bacteria</taxon>
        <taxon>Bacillati</taxon>
        <taxon>Bacillota</taxon>
        <taxon>Clostridia</taxon>
        <taxon>Lachnospirales</taxon>
        <taxon>Lachnospiraceae</taxon>
        <taxon>Butyrivibrio</taxon>
    </lineage>
</organism>
<protein>
    <submittedName>
        <fullName evidence="6">LysR family transcriptional regulator</fullName>
    </submittedName>
</protein>
<dbReference type="Proteomes" id="UP000245488">
    <property type="component" value="Chromosome"/>
</dbReference>
<keyword evidence="3" id="KW-0238">DNA-binding</keyword>
<evidence type="ECO:0000256" key="1">
    <source>
        <dbReference type="ARBA" id="ARBA00009437"/>
    </source>
</evidence>
<evidence type="ECO:0000256" key="2">
    <source>
        <dbReference type="ARBA" id="ARBA00023015"/>
    </source>
</evidence>
<evidence type="ECO:0000256" key="4">
    <source>
        <dbReference type="ARBA" id="ARBA00023163"/>
    </source>
</evidence>
<dbReference type="InterPro" id="IPR036388">
    <property type="entry name" value="WH-like_DNA-bd_sf"/>
</dbReference>
<evidence type="ECO:0000259" key="5">
    <source>
        <dbReference type="PROSITE" id="PS50931"/>
    </source>
</evidence>
<dbReference type="GO" id="GO:0005829">
    <property type="term" value="C:cytosol"/>
    <property type="evidence" value="ECO:0007669"/>
    <property type="project" value="TreeGrafter"/>
</dbReference>
<evidence type="ECO:0000313" key="6">
    <source>
        <dbReference type="EMBL" id="PWT27301.1"/>
    </source>
</evidence>
<gene>
    <name evidence="6" type="ORF">CPT75_09420</name>
</gene>
<comment type="caution">
    <text evidence="6">The sequence shown here is derived from an EMBL/GenBank/DDBJ whole genome shotgun (WGS) entry which is preliminary data.</text>
</comment>
<evidence type="ECO:0000313" key="7">
    <source>
        <dbReference type="Proteomes" id="UP000245488"/>
    </source>
</evidence>
<dbReference type="PANTHER" id="PTHR30419:SF28">
    <property type="entry name" value="HTH-TYPE TRANSCRIPTIONAL REGULATOR BSDA"/>
    <property type="match status" value="1"/>
</dbReference>
<dbReference type="EMBL" id="NXNG01000001">
    <property type="protein sequence ID" value="PWT27301.1"/>
    <property type="molecule type" value="Genomic_DNA"/>
</dbReference>
<dbReference type="InterPro" id="IPR036390">
    <property type="entry name" value="WH_DNA-bd_sf"/>
</dbReference>
<sequence>MEICMDIRQLKYFLTITDEGGITAAAKKLHMSQPPLSKQLMLLESELGVKLFERKNKSLELTNEGRVLYQQASLISHDFDQTIQIFDDMKNGISGTLHIGCIASLAILFFPNFIKDFVKENPKLNLQMYESNTSGLLRLLDQRTAELCIIKNNFDKSKYNYISIDCLVSDSEDSLCAVALPKYFASANDDFDFNDLKDKSLIVQRFYETPIKNACIDCGFDANIICSHESVMTSLNWCLCDMGISIIPYSAAKLTSLLVGGENLIVKRLINPSISSGTSLVWSKNQTLSPTAIQFVKAINDMLSKSSSNT</sequence>
<dbReference type="PROSITE" id="PS50931">
    <property type="entry name" value="HTH_LYSR"/>
    <property type="match status" value="1"/>
</dbReference>
<dbReference type="Pfam" id="PF00126">
    <property type="entry name" value="HTH_1"/>
    <property type="match status" value="1"/>
</dbReference>
<dbReference type="SUPFAM" id="SSF46785">
    <property type="entry name" value="Winged helix' DNA-binding domain"/>
    <property type="match status" value="1"/>
</dbReference>
<dbReference type="PRINTS" id="PR00039">
    <property type="entry name" value="HTHLYSR"/>
</dbReference>
<feature type="domain" description="HTH lysR-type" evidence="5">
    <location>
        <begin position="5"/>
        <end position="62"/>
    </location>
</feature>
<keyword evidence="4" id="KW-0804">Transcription</keyword>